<proteinExistence type="inferred from homology"/>
<keyword evidence="16" id="KW-1185">Reference proteome</keyword>
<dbReference type="SMART" id="SM00133">
    <property type="entry name" value="S_TK_X"/>
    <property type="match status" value="1"/>
</dbReference>
<feature type="binding site" evidence="11">
    <location>
        <position position="131"/>
    </location>
    <ligand>
        <name>ATP</name>
        <dbReference type="ChEBI" id="CHEBI:30616"/>
    </ligand>
</feature>
<dbReference type="InterPro" id="IPR011009">
    <property type="entry name" value="Kinase-like_dom_sf"/>
</dbReference>
<keyword evidence="2" id="KW-0723">Serine/threonine-protein kinase</keyword>
<dbReference type="InterPro" id="IPR000719">
    <property type="entry name" value="Prot_kinase_dom"/>
</dbReference>
<evidence type="ECO:0000256" key="5">
    <source>
        <dbReference type="ARBA" id="ARBA00022741"/>
    </source>
</evidence>
<evidence type="ECO:0000256" key="10">
    <source>
        <dbReference type="ARBA" id="ARBA00048679"/>
    </source>
</evidence>
<evidence type="ECO:0000256" key="8">
    <source>
        <dbReference type="ARBA" id="ARBA00038271"/>
    </source>
</evidence>
<feature type="domain" description="AGC-kinase C-terminal" evidence="14">
    <location>
        <begin position="408"/>
        <end position="508"/>
    </location>
</feature>
<dbReference type="PANTHER" id="PTHR22988">
    <property type="entry name" value="MYOTONIC DYSTROPHY S/T KINASE-RELATED"/>
    <property type="match status" value="1"/>
</dbReference>
<reference evidence="15" key="1">
    <citation type="journal article" date="2023" name="Mol. Phylogenet. Evol.">
        <title>Genome-scale phylogeny and comparative genomics of the fungal order Sordariales.</title>
        <authorList>
            <person name="Hensen N."/>
            <person name="Bonometti L."/>
            <person name="Westerberg I."/>
            <person name="Brannstrom I.O."/>
            <person name="Guillou S."/>
            <person name="Cros-Aarteil S."/>
            <person name="Calhoun S."/>
            <person name="Haridas S."/>
            <person name="Kuo A."/>
            <person name="Mondo S."/>
            <person name="Pangilinan J."/>
            <person name="Riley R."/>
            <person name="LaButti K."/>
            <person name="Andreopoulos B."/>
            <person name="Lipzen A."/>
            <person name="Chen C."/>
            <person name="Yan M."/>
            <person name="Daum C."/>
            <person name="Ng V."/>
            <person name="Clum A."/>
            <person name="Steindorff A."/>
            <person name="Ohm R.A."/>
            <person name="Martin F."/>
            <person name="Silar P."/>
            <person name="Natvig D.O."/>
            <person name="Lalanne C."/>
            <person name="Gautier V."/>
            <person name="Ament-Velasquez S.L."/>
            <person name="Kruys A."/>
            <person name="Hutchinson M.I."/>
            <person name="Powell A.J."/>
            <person name="Barry K."/>
            <person name="Miller A.N."/>
            <person name="Grigoriev I.V."/>
            <person name="Debuchy R."/>
            <person name="Gladieux P."/>
            <person name="Hiltunen Thoren M."/>
            <person name="Johannesson H."/>
        </authorList>
    </citation>
    <scope>NUCLEOTIDE SEQUENCE</scope>
    <source>
        <strain evidence="15">CBS 118394</strain>
    </source>
</reference>
<dbReference type="FunFam" id="3.30.200.20:FF:000192">
    <property type="entry name" value="Serine/threonine-protein kinase cot-1"/>
    <property type="match status" value="1"/>
</dbReference>
<dbReference type="SMART" id="SM00220">
    <property type="entry name" value="S_TKc"/>
    <property type="match status" value="1"/>
</dbReference>
<evidence type="ECO:0000256" key="12">
    <source>
        <dbReference type="SAM" id="MobiDB-lite"/>
    </source>
</evidence>
<keyword evidence="5 11" id="KW-0547">Nucleotide-binding</keyword>
<evidence type="ECO:0000313" key="16">
    <source>
        <dbReference type="Proteomes" id="UP001283341"/>
    </source>
</evidence>
<evidence type="ECO:0000256" key="1">
    <source>
        <dbReference type="ARBA" id="ARBA00012513"/>
    </source>
</evidence>
<dbReference type="AlphaFoldDB" id="A0AAE0MC51"/>
<dbReference type="GO" id="GO:0005856">
    <property type="term" value="C:cytoskeleton"/>
    <property type="evidence" value="ECO:0007669"/>
    <property type="project" value="TreeGrafter"/>
</dbReference>
<evidence type="ECO:0000256" key="11">
    <source>
        <dbReference type="PROSITE-ProRule" id="PRU10141"/>
    </source>
</evidence>
<evidence type="ECO:0000256" key="2">
    <source>
        <dbReference type="ARBA" id="ARBA00022527"/>
    </source>
</evidence>
<dbReference type="GO" id="GO:0004674">
    <property type="term" value="F:protein serine/threonine kinase activity"/>
    <property type="evidence" value="ECO:0007669"/>
    <property type="project" value="UniProtKB-KW"/>
</dbReference>
<dbReference type="PROSITE" id="PS51285">
    <property type="entry name" value="AGC_KINASE_CTER"/>
    <property type="match status" value="1"/>
</dbReference>
<name>A0AAE0MC51_9PEZI</name>
<dbReference type="InterPro" id="IPR050839">
    <property type="entry name" value="Rho-assoc_Ser/Thr_Kinase"/>
</dbReference>
<protein>
    <recommendedName>
        <fullName evidence="1">non-specific serine/threonine protein kinase</fullName>
        <ecNumber evidence="1">2.7.11.1</ecNumber>
    </recommendedName>
</protein>
<evidence type="ECO:0000256" key="9">
    <source>
        <dbReference type="ARBA" id="ARBA00047899"/>
    </source>
</evidence>
<dbReference type="InterPro" id="IPR017441">
    <property type="entry name" value="Protein_kinase_ATP_BS"/>
</dbReference>
<dbReference type="GO" id="GO:0005737">
    <property type="term" value="C:cytoplasm"/>
    <property type="evidence" value="ECO:0007669"/>
    <property type="project" value="TreeGrafter"/>
</dbReference>
<evidence type="ECO:0000259" key="13">
    <source>
        <dbReference type="PROSITE" id="PS50011"/>
    </source>
</evidence>
<dbReference type="GO" id="GO:0031032">
    <property type="term" value="P:actomyosin structure organization"/>
    <property type="evidence" value="ECO:0007669"/>
    <property type="project" value="TreeGrafter"/>
</dbReference>
<dbReference type="Gene3D" id="1.10.510.10">
    <property type="entry name" value="Transferase(Phosphotransferase) domain 1"/>
    <property type="match status" value="1"/>
</dbReference>
<comment type="similarity">
    <text evidence="8">Belongs to the protein kinase superfamily. STE Ser/Thr protein kinase family. COT1 subfamily.</text>
</comment>
<dbReference type="SUPFAM" id="SSF56112">
    <property type="entry name" value="Protein kinase-like (PK-like)"/>
    <property type="match status" value="1"/>
</dbReference>
<accession>A0AAE0MC51</accession>
<reference evidence="15" key="2">
    <citation type="submission" date="2023-06" db="EMBL/GenBank/DDBJ databases">
        <authorList>
            <consortium name="Lawrence Berkeley National Laboratory"/>
            <person name="Haridas S."/>
            <person name="Hensen N."/>
            <person name="Bonometti L."/>
            <person name="Westerberg I."/>
            <person name="Brannstrom I.O."/>
            <person name="Guillou S."/>
            <person name="Cros-Aarteil S."/>
            <person name="Calhoun S."/>
            <person name="Kuo A."/>
            <person name="Mondo S."/>
            <person name="Pangilinan J."/>
            <person name="Riley R."/>
            <person name="Labutti K."/>
            <person name="Andreopoulos B."/>
            <person name="Lipzen A."/>
            <person name="Chen C."/>
            <person name="Yanf M."/>
            <person name="Daum C."/>
            <person name="Ng V."/>
            <person name="Clum A."/>
            <person name="Steindorff A."/>
            <person name="Ohm R."/>
            <person name="Martin F."/>
            <person name="Silar P."/>
            <person name="Natvig D."/>
            <person name="Lalanne C."/>
            <person name="Gautier V."/>
            <person name="Ament-Velasquez S.L."/>
            <person name="Kruys A."/>
            <person name="Hutchinson M.I."/>
            <person name="Powell A.J."/>
            <person name="Barry K."/>
            <person name="Miller A.N."/>
            <person name="Grigoriev I.V."/>
            <person name="Debuchy R."/>
            <person name="Gladieux P."/>
            <person name="Thoren M.H."/>
            <person name="Johannesson H."/>
        </authorList>
    </citation>
    <scope>NUCLEOTIDE SEQUENCE</scope>
    <source>
        <strain evidence="15">CBS 118394</strain>
    </source>
</reference>
<dbReference type="EC" id="2.7.11.1" evidence="1"/>
<comment type="catalytic activity">
    <reaction evidence="9">
        <text>L-threonyl-[protein] + ATP = O-phospho-L-threonyl-[protein] + ADP + H(+)</text>
        <dbReference type="Rhea" id="RHEA:46608"/>
        <dbReference type="Rhea" id="RHEA-COMP:11060"/>
        <dbReference type="Rhea" id="RHEA-COMP:11605"/>
        <dbReference type="ChEBI" id="CHEBI:15378"/>
        <dbReference type="ChEBI" id="CHEBI:30013"/>
        <dbReference type="ChEBI" id="CHEBI:30616"/>
        <dbReference type="ChEBI" id="CHEBI:61977"/>
        <dbReference type="ChEBI" id="CHEBI:456216"/>
        <dbReference type="EC" id="2.7.11.1"/>
    </reaction>
</comment>
<evidence type="ECO:0000313" key="15">
    <source>
        <dbReference type="EMBL" id="KAK3326283.1"/>
    </source>
</evidence>
<keyword evidence="3" id="KW-0597">Phosphoprotein</keyword>
<organism evidence="15 16">
    <name type="scientific">Apodospora peruviana</name>
    <dbReference type="NCBI Taxonomy" id="516989"/>
    <lineage>
        <taxon>Eukaryota</taxon>
        <taxon>Fungi</taxon>
        <taxon>Dikarya</taxon>
        <taxon>Ascomycota</taxon>
        <taxon>Pezizomycotina</taxon>
        <taxon>Sordariomycetes</taxon>
        <taxon>Sordariomycetidae</taxon>
        <taxon>Sordariales</taxon>
        <taxon>Lasiosphaeriaceae</taxon>
        <taxon>Apodospora</taxon>
    </lineage>
</organism>
<evidence type="ECO:0000259" key="14">
    <source>
        <dbReference type="PROSITE" id="PS51285"/>
    </source>
</evidence>
<dbReference type="EMBL" id="JAUEDM010000002">
    <property type="protein sequence ID" value="KAK3326283.1"/>
    <property type="molecule type" value="Genomic_DNA"/>
</dbReference>
<dbReference type="Pfam" id="PF00069">
    <property type="entry name" value="Pkinase"/>
    <property type="match status" value="2"/>
</dbReference>
<evidence type="ECO:0000256" key="4">
    <source>
        <dbReference type="ARBA" id="ARBA00022679"/>
    </source>
</evidence>
<feature type="region of interest" description="Disordered" evidence="12">
    <location>
        <begin position="1"/>
        <end position="48"/>
    </location>
</feature>
<evidence type="ECO:0000256" key="3">
    <source>
        <dbReference type="ARBA" id="ARBA00022553"/>
    </source>
</evidence>
<gene>
    <name evidence="15" type="ORF">B0H66DRAFT_573814</name>
</gene>
<dbReference type="InterPro" id="IPR000961">
    <property type="entry name" value="AGC-kinase_C"/>
</dbReference>
<dbReference type="PROSITE" id="PS00108">
    <property type="entry name" value="PROTEIN_KINASE_ST"/>
    <property type="match status" value="1"/>
</dbReference>
<dbReference type="Gene3D" id="3.30.200.20">
    <property type="entry name" value="Phosphorylase Kinase, domain 1"/>
    <property type="match status" value="1"/>
</dbReference>
<dbReference type="InterPro" id="IPR008271">
    <property type="entry name" value="Ser/Thr_kinase_AS"/>
</dbReference>
<evidence type="ECO:0000256" key="6">
    <source>
        <dbReference type="ARBA" id="ARBA00022777"/>
    </source>
</evidence>
<dbReference type="PANTHER" id="PTHR22988:SF71">
    <property type="entry name" value="CITRON RHO-INTERACTING KINASE"/>
    <property type="match status" value="1"/>
</dbReference>
<keyword evidence="7 11" id="KW-0067">ATP-binding</keyword>
<keyword evidence="6 15" id="KW-0418">Kinase</keyword>
<dbReference type="PROSITE" id="PS50011">
    <property type="entry name" value="PROTEIN_KINASE_DOM"/>
    <property type="match status" value="1"/>
</dbReference>
<sequence length="508" mass="57778">MSFDYSPAPARDQGEYGKNANSNRKRCSGTAQGYFKDGVKRARDRNTREKELDIRLEDPSKSSQREQLWADSGRVEGKYLRFLRTNDGPSRYTAIKTIGKGYFGEVKLVRRRQGGNVYALKRLLNTEMIAKQQLAYLRDERDVLAEAESEWVVKLYTTFQDSTTLYMLMEYLPGGDLMSLLIKFEVFTEDITRFYAAEIINGIEAVHKLGFIHRDIKPDNILLDRDGHIKLADFGLSTNLGGFGRADGAYTHVRWMLERQPWSQAAALQPQQNRQSVNFDEINLTVSNRSQINEWRRLRRLMAYSAVGTLDYIAPEILEGRGYSFDVDFWSVGAIIYECLMGWPPFASENQHDTMTKIINWQHTLQFPDDIQLSPNAVHLVRSLLRHSDTRLGRTTSAREVKNHPFFAGVNFPNLREIRAPFQPQLASDTDTSCFPVDDFPQEDQQQDSLTTTATTAVPALGDNIASLVQELQQQSAVVVGGGESSPPPEMVLPFVGYTFKRFEHTFG</sequence>
<feature type="compositionally biased region" description="Basic and acidic residues" evidence="12">
    <location>
        <begin position="37"/>
        <end position="48"/>
    </location>
</feature>
<evidence type="ECO:0000256" key="7">
    <source>
        <dbReference type="ARBA" id="ARBA00022840"/>
    </source>
</evidence>
<dbReference type="PROSITE" id="PS00107">
    <property type="entry name" value="PROTEIN_KINASE_ATP"/>
    <property type="match status" value="1"/>
</dbReference>
<dbReference type="GO" id="GO:0005524">
    <property type="term" value="F:ATP binding"/>
    <property type="evidence" value="ECO:0007669"/>
    <property type="project" value="UniProtKB-UniRule"/>
</dbReference>
<keyword evidence="4" id="KW-0808">Transferase</keyword>
<comment type="catalytic activity">
    <reaction evidence="10">
        <text>L-seryl-[protein] + ATP = O-phospho-L-seryl-[protein] + ADP + H(+)</text>
        <dbReference type="Rhea" id="RHEA:17989"/>
        <dbReference type="Rhea" id="RHEA-COMP:9863"/>
        <dbReference type="Rhea" id="RHEA-COMP:11604"/>
        <dbReference type="ChEBI" id="CHEBI:15378"/>
        <dbReference type="ChEBI" id="CHEBI:29999"/>
        <dbReference type="ChEBI" id="CHEBI:30616"/>
        <dbReference type="ChEBI" id="CHEBI:83421"/>
        <dbReference type="ChEBI" id="CHEBI:456216"/>
        <dbReference type="EC" id="2.7.11.1"/>
    </reaction>
</comment>
<feature type="domain" description="Protein kinase" evidence="13">
    <location>
        <begin position="92"/>
        <end position="407"/>
    </location>
</feature>
<comment type="caution">
    <text evidence="15">The sequence shown here is derived from an EMBL/GenBank/DDBJ whole genome shotgun (WGS) entry which is preliminary data.</text>
</comment>
<dbReference type="Proteomes" id="UP001283341">
    <property type="component" value="Unassembled WGS sequence"/>
</dbReference>